<organism evidence="2">
    <name type="scientific">marine sediment metagenome</name>
    <dbReference type="NCBI Taxonomy" id="412755"/>
    <lineage>
        <taxon>unclassified sequences</taxon>
        <taxon>metagenomes</taxon>
        <taxon>ecological metagenomes</taxon>
    </lineage>
</organism>
<gene>
    <name evidence="2" type="ORF">S01H4_56273</name>
</gene>
<dbReference type="AlphaFoldDB" id="X1DWM2"/>
<protein>
    <recommendedName>
        <fullName evidence="1">YhdP central domain-containing protein</fullName>
    </recommendedName>
</protein>
<accession>X1DWM2</accession>
<proteinExistence type="predicted"/>
<feature type="non-terminal residue" evidence="2">
    <location>
        <position position="242"/>
    </location>
</feature>
<dbReference type="InterPro" id="IPR011836">
    <property type="entry name" value="YhdP"/>
</dbReference>
<dbReference type="PANTHER" id="PTHR38690">
    <property type="entry name" value="PROTEASE-RELATED"/>
    <property type="match status" value="1"/>
</dbReference>
<sequence length="242" mass="26044">ATLRFALSGESETPKSAVIRVGEGRPELPSDGFVRIEGYSGNIDLDGWVDVIIDGAVEGKGLGGLDLETSRLTADQLIFLDRQFSDVTVEFNVVGSDVKASFSGEDINGKVSFTGRSSGPSSLSAEFERLVLADPISSGLETDSDPADLPSLHLYVKSFRYLGVELGETRVEAYPTPTGFHFEKAEAASDQLTLNASGDWSLEEHRHRSDFDIHMTSESLGSFLQSMDISSSMAGGQTVVHF</sequence>
<dbReference type="PANTHER" id="PTHR38690:SF1">
    <property type="entry name" value="PROTEASE"/>
    <property type="match status" value="1"/>
</dbReference>
<evidence type="ECO:0000259" key="1">
    <source>
        <dbReference type="Pfam" id="PF13116"/>
    </source>
</evidence>
<dbReference type="InterPro" id="IPR025263">
    <property type="entry name" value="YhdP_central"/>
</dbReference>
<feature type="domain" description="YhdP central" evidence="1">
    <location>
        <begin position="13"/>
        <end position="238"/>
    </location>
</feature>
<dbReference type="Pfam" id="PF13116">
    <property type="entry name" value="YhdP"/>
    <property type="match status" value="1"/>
</dbReference>
<evidence type="ECO:0000313" key="2">
    <source>
        <dbReference type="EMBL" id="GAH12590.1"/>
    </source>
</evidence>
<feature type="non-terminal residue" evidence="2">
    <location>
        <position position="1"/>
    </location>
</feature>
<comment type="caution">
    <text evidence="2">The sequence shown here is derived from an EMBL/GenBank/DDBJ whole genome shotgun (WGS) entry which is preliminary data.</text>
</comment>
<reference evidence="2" key="1">
    <citation type="journal article" date="2014" name="Front. Microbiol.">
        <title>High frequency of phylogenetically diverse reductive dehalogenase-homologous genes in deep subseafloor sedimentary metagenomes.</title>
        <authorList>
            <person name="Kawai M."/>
            <person name="Futagami T."/>
            <person name="Toyoda A."/>
            <person name="Takaki Y."/>
            <person name="Nishi S."/>
            <person name="Hori S."/>
            <person name="Arai W."/>
            <person name="Tsubouchi T."/>
            <person name="Morono Y."/>
            <person name="Uchiyama I."/>
            <person name="Ito T."/>
            <person name="Fujiyama A."/>
            <person name="Inagaki F."/>
            <person name="Takami H."/>
        </authorList>
    </citation>
    <scope>NUCLEOTIDE SEQUENCE</scope>
    <source>
        <strain evidence="2">Expedition CK06-06</strain>
    </source>
</reference>
<dbReference type="EMBL" id="BART01032591">
    <property type="protein sequence ID" value="GAH12590.1"/>
    <property type="molecule type" value="Genomic_DNA"/>
</dbReference>
<name>X1DWM2_9ZZZZ</name>